<organism evidence="2 3">
    <name type="scientific">Callosobruchus maculatus</name>
    <name type="common">Southern cowpea weevil</name>
    <name type="synonym">Pulse bruchid</name>
    <dbReference type="NCBI Taxonomy" id="64391"/>
    <lineage>
        <taxon>Eukaryota</taxon>
        <taxon>Metazoa</taxon>
        <taxon>Ecdysozoa</taxon>
        <taxon>Arthropoda</taxon>
        <taxon>Hexapoda</taxon>
        <taxon>Insecta</taxon>
        <taxon>Pterygota</taxon>
        <taxon>Neoptera</taxon>
        <taxon>Endopterygota</taxon>
        <taxon>Coleoptera</taxon>
        <taxon>Polyphaga</taxon>
        <taxon>Cucujiformia</taxon>
        <taxon>Chrysomeloidea</taxon>
        <taxon>Chrysomelidae</taxon>
        <taxon>Bruchinae</taxon>
        <taxon>Bruchini</taxon>
        <taxon>Callosobruchus</taxon>
    </lineage>
</organism>
<protein>
    <submittedName>
        <fullName evidence="2">Uncharacterized protein</fullName>
    </submittedName>
</protein>
<sequence>MTFDPNNHLTLFCAVVTESGWKVMSSKERRRKGVLASASGEKSNSLDWDSPSTKTGTVKRRPNSGDSFSDYETHIVKTNDKKLEDKPKRSKDTSQKWFFSPKKFKNPKPIEEKVYHNYEQLDFEAQRKASHHNYELLRFEKPKFPESSHPMVYHNYEELEFEKCDIPRSKIPSRVKHPKVPKHHNYELLSFEKDDITETSNHNYELLDFEDVEVLDDNASYLKGTNCNNGIDQTDGNVMEKQKSRRTRPEQIEGGKERASCRSTINWEQPGSFRGSSDDVGQGVKPSGHGNSNSRRVRVLSLDASQERIKFIHDFVQSKYIVYKKERSKQDGGSKGEGRKSVPTALEWRSFNFSETASGVGCPAKEEGRYGKPTKCRKRLTLTGDFTTGASEKDRQEWTIDNPQHRIGGTDNGIEEEGRLVLEYVAAKPGRVSDTDSGIASPLSPGSVYGFFGCDKNFLEK</sequence>
<feature type="region of interest" description="Disordered" evidence="1">
    <location>
        <begin position="230"/>
        <end position="296"/>
    </location>
</feature>
<keyword evidence="3" id="KW-1185">Reference proteome</keyword>
<evidence type="ECO:0000256" key="1">
    <source>
        <dbReference type="SAM" id="MobiDB-lite"/>
    </source>
</evidence>
<dbReference type="EMBL" id="CAACVG010009276">
    <property type="protein sequence ID" value="VEN52748.1"/>
    <property type="molecule type" value="Genomic_DNA"/>
</dbReference>
<proteinExistence type="predicted"/>
<feature type="non-terminal residue" evidence="2">
    <location>
        <position position="461"/>
    </location>
</feature>
<dbReference type="AlphaFoldDB" id="A0A653CZN7"/>
<evidence type="ECO:0000313" key="2">
    <source>
        <dbReference type="EMBL" id="VEN52748.1"/>
    </source>
</evidence>
<reference evidence="2 3" key="1">
    <citation type="submission" date="2019-01" db="EMBL/GenBank/DDBJ databases">
        <authorList>
            <person name="Sayadi A."/>
        </authorList>
    </citation>
    <scope>NUCLEOTIDE SEQUENCE [LARGE SCALE GENOMIC DNA]</scope>
</reference>
<feature type="compositionally biased region" description="Basic and acidic residues" evidence="1">
    <location>
        <begin position="238"/>
        <end position="260"/>
    </location>
</feature>
<name>A0A653CZN7_CALMS</name>
<feature type="compositionally biased region" description="Polar residues" evidence="1">
    <location>
        <begin position="40"/>
        <end position="56"/>
    </location>
</feature>
<accession>A0A653CZN7</accession>
<dbReference type="Proteomes" id="UP000410492">
    <property type="component" value="Unassembled WGS sequence"/>
</dbReference>
<gene>
    <name evidence="2" type="ORF">CALMAC_LOCUS12770</name>
</gene>
<evidence type="ECO:0000313" key="3">
    <source>
        <dbReference type="Proteomes" id="UP000410492"/>
    </source>
</evidence>
<dbReference type="OrthoDB" id="6724028at2759"/>
<feature type="region of interest" description="Disordered" evidence="1">
    <location>
        <begin position="25"/>
        <end position="73"/>
    </location>
</feature>